<dbReference type="RefSeq" id="XP_002899376.1">
    <property type="nucleotide sequence ID" value="XM_002899330.1"/>
</dbReference>
<reference evidence="2" key="1">
    <citation type="journal article" date="2009" name="Nature">
        <title>Genome sequence and analysis of the Irish potato famine pathogen Phytophthora infestans.</title>
        <authorList>
            <consortium name="The Broad Institute Genome Sequencing Platform"/>
            <person name="Haas B.J."/>
            <person name="Kamoun S."/>
            <person name="Zody M.C."/>
            <person name="Jiang R.H."/>
            <person name="Handsaker R.E."/>
            <person name="Cano L.M."/>
            <person name="Grabherr M."/>
            <person name="Kodira C.D."/>
            <person name="Raffaele S."/>
            <person name="Torto-Alalibo T."/>
            <person name="Bozkurt T.O."/>
            <person name="Ah-Fong A.M."/>
            <person name="Alvarado L."/>
            <person name="Anderson V.L."/>
            <person name="Armstrong M.R."/>
            <person name="Avrova A."/>
            <person name="Baxter L."/>
            <person name="Beynon J."/>
            <person name="Boevink P.C."/>
            <person name="Bollmann S.R."/>
            <person name="Bos J.I."/>
            <person name="Bulone V."/>
            <person name="Cai G."/>
            <person name="Cakir C."/>
            <person name="Carrington J.C."/>
            <person name="Chawner M."/>
            <person name="Conti L."/>
            <person name="Costanzo S."/>
            <person name="Ewan R."/>
            <person name="Fahlgren N."/>
            <person name="Fischbach M.A."/>
            <person name="Fugelstad J."/>
            <person name="Gilroy E.M."/>
            <person name="Gnerre S."/>
            <person name="Green P.J."/>
            <person name="Grenville-Briggs L.J."/>
            <person name="Griffith J."/>
            <person name="Grunwald N.J."/>
            <person name="Horn K."/>
            <person name="Horner N.R."/>
            <person name="Hu C.H."/>
            <person name="Huitema E."/>
            <person name="Jeong D.H."/>
            <person name="Jones A.M."/>
            <person name="Jones J.D."/>
            <person name="Jones R.W."/>
            <person name="Karlsson E.K."/>
            <person name="Kunjeti S.G."/>
            <person name="Lamour K."/>
            <person name="Liu Z."/>
            <person name="Ma L."/>
            <person name="Maclean D."/>
            <person name="Chibucos M.C."/>
            <person name="McDonald H."/>
            <person name="McWalters J."/>
            <person name="Meijer H.J."/>
            <person name="Morgan W."/>
            <person name="Morris P.F."/>
            <person name="Munro C.A."/>
            <person name="O'Neill K."/>
            <person name="Ospina-Giraldo M."/>
            <person name="Pinzon A."/>
            <person name="Pritchard L."/>
            <person name="Ramsahoye B."/>
            <person name="Ren Q."/>
            <person name="Restrepo S."/>
            <person name="Roy S."/>
            <person name="Sadanandom A."/>
            <person name="Savidor A."/>
            <person name="Schornack S."/>
            <person name="Schwartz D.C."/>
            <person name="Schumann U.D."/>
            <person name="Schwessinger B."/>
            <person name="Seyer L."/>
            <person name="Sharpe T."/>
            <person name="Silvar C."/>
            <person name="Song J."/>
            <person name="Studholme D.J."/>
            <person name="Sykes S."/>
            <person name="Thines M."/>
            <person name="van de Vondervoort P.J."/>
            <person name="Phuntumart V."/>
            <person name="Wawra S."/>
            <person name="Weide R."/>
            <person name="Win J."/>
            <person name="Young C."/>
            <person name="Zhou S."/>
            <person name="Fry W."/>
            <person name="Meyers B.C."/>
            <person name="van West P."/>
            <person name="Ristaino J."/>
            <person name="Govers F."/>
            <person name="Birch P.R."/>
            <person name="Whisson S.C."/>
            <person name="Judelson H.S."/>
            <person name="Nusbaum C."/>
        </authorList>
    </citation>
    <scope>NUCLEOTIDE SEQUENCE [LARGE SCALE GENOMIC DNA]</scope>
    <source>
        <strain evidence="2">T30-4</strain>
    </source>
</reference>
<proteinExistence type="predicted"/>
<accession>D0NND6</accession>
<gene>
    <name evidence="1" type="ORF">PITG_12604</name>
</gene>
<dbReference type="GeneID" id="9474334"/>
<dbReference type="VEuPathDB" id="FungiDB:PITG_12604"/>
<sequence length="244" mass="26767">MVTRGDQRAPKLQPLFEGPFRVLSACGNGVLEINLPPADMMPPDDGHQVANRRDHHQPPTLRVCSAWWIPSGDGPAVPEPQGLGSPFLIKTPRHLGLLSKWRLRWRYPVPKKPGLQLQQPLSKLLLEEDLCVALALTFGRVDGAEHEAQVRLPLSKRVQTMPTLPAPPSFRGSTAQEKQGFMKNQTETGFGLYSPGQFSGEVESKSPFGHLCTSHTHVKDTHVKATTPTNFGASTASFGKTLED</sequence>
<dbReference type="HOGENOM" id="CLU_1139896_0_0_1"/>
<organism evidence="1 2">
    <name type="scientific">Phytophthora infestans (strain T30-4)</name>
    <name type="common">Potato late blight agent</name>
    <dbReference type="NCBI Taxonomy" id="403677"/>
    <lineage>
        <taxon>Eukaryota</taxon>
        <taxon>Sar</taxon>
        <taxon>Stramenopiles</taxon>
        <taxon>Oomycota</taxon>
        <taxon>Peronosporomycetes</taxon>
        <taxon>Peronosporales</taxon>
        <taxon>Peronosporaceae</taxon>
        <taxon>Phytophthora</taxon>
    </lineage>
</organism>
<dbReference type="Proteomes" id="UP000006643">
    <property type="component" value="Unassembled WGS sequence"/>
</dbReference>
<dbReference type="EMBL" id="DS028148">
    <property type="protein sequence ID" value="EEY62072.1"/>
    <property type="molecule type" value="Genomic_DNA"/>
</dbReference>
<evidence type="ECO:0000313" key="2">
    <source>
        <dbReference type="Proteomes" id="UP000006643"/>
    </source>
</evidence>
<dbReference type="AlphaFoldDB" id="D0NND6"/>
<evidence type="ECO:0000313" key="1">
    <source>
        <dbReference type="EMBL" id="EEY62072.1"/>
    </source>
</evidence>
<keyword evidence="2" id="KW-1185">Reference proteome</keyword>
<protein>
    <submittedName>
        <fullName evidence="1">Uncharacterized protein</fullName>
    </submittedName>
</protein>
<dbReference type="InParanoid" id="D0NND6"/>
<name>D0NND6_PHYIT</name>
<dbReference type="KEGG" id="pif:PITG_12604"/>